<evidence type="ECO:0000256" key="4">
    <source>
        <dbReference type="ARBA" id="ARBA00023163"/>
    </source>
</evidence>
<gene>
    <name evidence="8" type="ORF">ZIOFF_015259</name>
</gene>
<dbReference type="FunFam" id="1.20.5.170:FF:000020">
    <property type="entry name" value="BZIP transcription factor"/>
    <property type="match status" value="1"/>
</dbReference>
<accession>A0A8J5HU92</accession>
<organism evidence="8 9">
    <name type="scientific">Zingiber officinale</name>
    <name type="common">Ginger</name>
    <name type="synonym">Amomum zingiber</name>
    <dbReference type="NCBI Taxonomy" id="94328"/>
    <lineage>
        <taxon>Eukaryota</taxon>
        <taxon>Viridiplantae</taxon>
        <taxon>Streptophyta</taxon>
        <taxon>Embryophyta</taxon>
        <taxon>Tracheophyta</taxon>
        <taxon>Spermatophyta</taxon>
        <taxon>Magnoliopsida</taxon>
        <taxon>Liliopsida</taxon>
        <taxon>Zingiberales</taxon>
        <taxon>Zingiberaceae</taxon>
        <taxon>Zingiber</taxon>
    </lineage>
</organism>
<evidence type="ECO:0000313" key="8">
    <source>
        <dbReference type="EMBL" id="KAG6525304.1"/>
    </source>
</evidence>
<evidence type="ECO:0000313" key="9">
    <source>
        <dbReference type="Proteomes" id="UP000734854"/>
    </source>
</evidence>
<dbReference type="InterPro" id="IPR004827">
    <property type="entry name" value="bZIP"/>
</dbReference>
<keyword evidence="2" id="KW-0805">Transcription regulation</keyword>
<comment type="subcellular location">
    <subcellularLocation>
        <location evidence="1">Nucleus</location>
    </subcellularLocation>
</comment>
<dbReference type="GO" id="GO:0045893">
    <property type="term" value="P:positive regulation of DNA-templated transcription"/>
    <property type="evidence" value="ECO:0007669"/>
    <property type="project" value="TreeGrafter"/>
</dbReference>
<keyword evidence="3" id="KW-0238">DNA-binding</keyword>
<keyword evidence="4" id="KW-0804">Transcription</keyword>
<evidence type="ECO:0000256" key="3">
    <source>
        <dbReference type="ARBA" id="ARBA00023125"/>
    </source>
</evidence>
<dbReference type="SMART" id="SM00338">
    <property type="entry name" value="BRLZ"/>
    <property type="match status" value="1"/>
</dbReference>
<evidence type="ECO:0000256" key="5">
    <source>
        <dbReference type="ARBA" id="ARBA00023242"/>
    </source>
</evidence>
<dbReference type="AlphaFoldDB" id="A0A8J5HU92"/>
<evidence type="ECO:0000256" key="1">
    <source>
        <dbReference type="ARBA" id="ARBA00004123"/>
    </source>
</evidence>
<dbReference type="OrthoDB" id="551672at2759"/>
<keyword evidence="5" id="KW-0539">Nucleus</keyword>
<evidence type="ECO:0000256" key="2">
    <source>
        <dbReference type="ARBA" id="ARBA00023015"/>
    </source>
</evidence>
<feature type="region of interest" description="Disordered" evidence="6">
    <location>
        <begin position="21"/>
        <end position="52"/>
    </location>
</feature>
<evidence type="ECO:0000256" key="6">
    <source>
        <dbReference type="SAM" id="MobiDB-lite"/>
    </source>
</evidence>
<comment type="caution">
    <text evidence="8">The sequence shown here is derived from an EMBL/GenBank/DDBJ whole genome shotgun (WGS) entry which is preliminary data.</text>
</comment>
<protein>
    <recommendedName>
        <fullName evidence="7">BZIP domain-containing protein</fullName>
    </recommendedName>
</protein>
<dbReference type="InterPro" id="IPR045314">
    <property type="entry name" value="bZIP_plant_GBF1"/>
</dbReference>
<dbReference type="EMBL" id="JACMSC010000004">
    <property type="protein sequence ID" value="KAG6525304.1"/>
    <property type="molecule type" value="Genomic_DNA"/>
</dbReference>
<dbReference type="PROSITE" id="PS00036">
    <property type="entry name" value="BZIP_BASIC"/>
    <property type="match status" value="1"/>
</dbReference>
<dbReference type="Proteomes" id="UP000734854">
    <property type="component" value="Unassembled WGS sequence"/>
</dbReference>
<dbReference type="GO" id="GO:0000976">
    <property type="term" value="F:transcription cis-regulatory region binding"/>
    <property type="evidence" value="ECO:0007669"/>
    <property type="project" value="TreeGrafter"/>
</dbReference>
<dbReference type="GO" id="GO:0046982">
    <property type="term" value="F:protein heterodimerization activity"/>
    <property type="evidence" value="ECO:0007669"/>
    <property type="project" value="UniProtKB-ARBA"/>
</dbReference>
<name>A0A8J5HU92_ZINOF</name>
<evidence type="ECO:0000259" key="7">
    <source>
        <dbReference type="PROSITE" id="PS50217"/>
    </source>
</evidence>
<keyword evidence="9" id="KW-1185">Reference proteome</keyword>
<dbReference type="PROSITE" id="PS50217">
    <property type="entry name" value="BZIP"/>
    <property type="match status" value="1"/>
</dbReference>
<dbReference type="CDD" id="cd14702">
    <property type="entry name" value="bZIP_plant_GBF1"/>
    <property type="match status" value="1"/>
</dbReference>
<dbReference type="GO" id="GO:0003700">
    <property type="term" value="F:DNA-binding transcription factor activity"/>
    <property type="evidence" value="ECO:0007669"/>
    <property type="project" value="InterPro"/>
</dbReference>
<sequence length="146" mass="15846">MASPGGTSTCSEEGGLLAAVEQRKRKRMISNRESARRSRMRKQKHLDGLTAQSKQLRTEKEQLVTSLSLTQQQCAAVEAENCVLRAQGTELSRRLQALEEILCLVGSLSGGSPANLGGNFNSSSSWGSFMCMNQPIMAAAESLFYC</sequence>
<dbReference type="GO" id="GO:0005634">
    <property type="term" value="C:nucleus"/>
    <property type="evidence" value="ECO:0007669"/>
    <property type="project" value="UniProtKB-SubCell"/>
</dbReference>
<dbReference type="Pfam" id="PF00170">
    <property type="entry name" value="bZIP_1"/>
    <property type="match status" value="1"/>
</dbReference>
<dbReference type="PANTHER" id="PTHR45764:SF76">
    <property type="entry name" value="OS02G0132500 PROTEIN"/>
    <property type="match status" value="1"/>
</dbReference>
<proteinExistence type="predicted"/>
<feature type="domain" description="BZIP" evidence="7">
    <location>
        <begin position="21"/>
        <end position="84"/>
    </location>
</feature>
<dbReference type="PANTHER" id="PTHR45764">
    <property type="entry name" value="BZIP TRANSCRIPTION FACTOR 44"/>
    <property type="match status" value="1"/>
</dbReference>
<reference evidence="8 9" key="1">
    <citation type="submission" date="2020-08" db="EMBL/GenBank/DDBJ databases">
        <title>Plant Genome Project.</title>
        <authorList>
            <person name="Zhang R.-G."/>
        </authorList>
    </citation>
    <scope>NUCLEOTIDE SEQUENCE [LARGE SCALE GENOMIC DNA]</scope>
    <source>
        <tissue evidence="8">Rhizome</tissue>
    </source>
</reference>